<dbReference type="EMBL" id="HBUF01183029">
    <property type="protein sequence ID" value="CAG6655842.1"/>
    <property type="molecule type" value="Transcribed_RNA"/>
</dbReference>
<dbReference type="EMBL" id="HBUF01183025">
    <property type="protein sequence ID" value="CAG6655826.1"/>
    <property type="molecule type" value="Transcribed_RNA"/>
</dbReference>
<evidence type="ECO:0000313" key="1">
    <source>
        <dbReference type="EMBL" id="CAG6655834.1"/>
    </source>
</evidence>
<organism evidence="1">
    <name type="scientific">Cacopsylla melanoneura</name>
    <dbReference type="NCBI Taxonomy" id="428564"/>
    <lineage>
        <taxon>Eukaryota</taxon>
        <taxon>Metazoa</taxon>
        <taxon>Ecdysozoa</taxon>
        <taxon>Arthropoda</taxon>
        <taxon>Hexapoda</taxon>
        <taxon>Insecta</taxon>
        <taxon>Pterygota</taxon>
        <taxon>Neoptera</taxon>
        <taxon>Paraneoptera</taxon>
        <taxon>Hemiptera</taxon>
        <taxon>Sternorrhyncha</taxon>
        <taxon>Psylloidea</taxon>
        <taxon>Psyllidae</taxon>
        <taxon>Psyllinae</taxon>
        <taxon>Cacopsylla</taxon>
    </lineage>
</organism>
<dbReference type="AlphaFoldDB" id="A0A8D8WFA8"/>
<sequence length="101" mass="10999">MHGVEEGGGGTDPINKNNLRHLIESHFNNVSTRAQFSPVLSTPSTHGPVFRTLQILGNGQVLGEEGKGWHGHCNVVDQMGFDHVRTGLEPPMVLILIIPKQ</sequence>
<dbReference type="EMBL" id="HBUF01183019">
    <property type="protein sequence ID" value="CAG6655802.1"/>
    <property type="molecule type" value="Transcribed_RNA"/>
</dbReference>
<dbReference type="EMBL" id="HBUF01183024">
    <property type="protein sequence ID" value="CAG6655822.1"/>
    <property type="molecule type" value="Transcribed_RNA"/>
</dbReference>
<protein>
    <submittedName>
        <fullName evidence="1">Uncharacterized protein</fullName>
    </submittedName>
</protein>
<dbReference type="EMBL" id="HBUF01183022">
    <property type="protein sequence ID" value="CAG6655814.1"/>
    <property type="molecule type" value="Transcribed_RNA"/>
</dbReference>
<proteinExistence type="predicted"/>
<dbReference type="EMBL" id="HBUF01183030">
    <property type="protein sequence ID" value="CAG6655846.1"/>
    <property type="molecule type" value="Transcribed_RNA"/>
</dbReference>
<dbReference type="EMBL" id="HBUF01183027">
    <property type="protein sequence ID" value="CAG6655834.1"/>
    <property type="molecule type" value="Transcribed_RNA"/>
</dbReference>
<dbReference type="EMBL" id="HBUF01183026">
    <property type="protein sequence ID" value="CAG6655830.1"/>
    <property type="molecule type" value="Transcribed_RNA"/>
</dbReference>
<dbReference type="EMBL" id="HBUF01183020">
    <property type="protein sequence ID" value="CAG6655806.1"/>
    <property type="molecule type" value="Transcribed_RNA"/>
</dbReference>
<name>A0A8D8WFA8_9HEMI</name>
<accession>A0A8D8WFA8</accession>
<dbReference type="EMBL" id="HBUF01183021">
    <property type="protein sequence ID" value="CAG6655810.1"/>
    <property type="molecule type" value="Transcribed_RNA"/>
</dbReference>
<dbReference type="EMBL" id="HBUF01183023">
    <property type="protein sequence ID" value="CAG6655818.1"/>
    <property type="molecule type" value="Transcribed_RNA"/>
</dbReference>
<dbReference type="EMBL" id="HBUF01183028">
    <property type="protein sequence ID" value="CAG6655838.1"/>
    <property type="molecule type" value="Transcribed_RNA"/>
</dbReference>
<reference evidence="1" key="1">
    <citation type="submission" date="2021-05" db="EMBL/GenBank/DDBJ databases">
        <authorList>
            <person name="Alioto T."/>
            <person name="Alioto T."/>
            <person name="Gomez Garrido J."/>
        </authorList>
    </citation>
    <scope>NUCLEOTIDE SEQUENCE</scope>
</reference>